<dbReference type="GO" id="GO:0051500">
    <property type="term" value="F:D-tyrosyl-tRNA(Tyr) deacylase activity"/>
    <property type="evidence" value="ECO:0007669"/>
    <property type="project" value="TreeGrafter"/>
</dbReference>
<dbReference type="SUPFAM" id="SSF69500">
    <property type="entry name" value="DTD-like"/>
    <property type="match status" value="1"/>
</dbReference>
<dbReference type="EC" id="3.1.1.96" evidence="3"/>
<comment type="subcellular location">
    <subcellularLocation>
        <location evidence="3">Cytoplasm</location>
    </subcellularLocation>
</comment>
<evidence type="ECO:0000256" key="3">
    <source>
        <dbReference type="HAMAP-Rule" id="MF_00518"/>
    </source>
</evidence>
<keyword evidence="3" id="KW-0694">RNA-binding</keyword>
<dbReference type="NCBIfam" id="TIGR00256">
    <property type="entry name" value="D-aminoacyl-tRNA deacylase"/>
    <property type="match status" value="1"/>
</dbReference>
<dbReference type="GO" id="GO:0106026">
    <property type="term" value="F:Gly-tRNA(Ala) deacylase activity"/>
    <property type="evidence" value="ECO:0007669"/>
    <property type="project" value="UniProtKB-UniRule"/>
</dbReference>
<feature type="short sequence motif" description="Gly-cisPro motif, important for rejection of L-amino acids" evidence="3">
    <location>
        <begin position="137"/>
        <end position="138"/>
    </location>
</feature>
<dbReference type="Pfam" id="PF02580">
    <property type="entry name" value="Tyr_Deacylase"/>
    <property type="match status" value="1"/>
</dbReference>
<dbReference type="GO" id="GO:0043908">
    <property type="term" value="F:Ser(Gly)-tRNA(Ala) hydrolase activity"/>
    <property type="evidence" value="ECO:0007669"/>
    <property type="project" value="UniProtKB-UniRule"/>
</dbReference>
<keyword evidence="3" id="KW-0820">tRNA-binding</keyword>
<proteinExistence type="inferred from homology"/>
<keyword evidence="2 3" id="KW-0378">Hydrolase</keyword>
<comment type="function">
    <text evidence="3">An aminoacyl-tRNA editing enzyme that deacylates mischarged D-aminoacyl-tRNAs. Also deacylates mischarged glycyl-tRNA(Ala), protecting cells against glycine mischarging by AlaRS. Acts via tRNA-based rather than protein-based catalysis; rejects L-amino acids rather than detecting D-amino acids in the active site. By recycling D-aminoacyl-tRNA to D-amino acids and free tRNA molecules, this enzyme counteracts the toxicity associated with the formation of D-aminoacyl-tRNA entities in vivo and helps enforce protein L-homochirality.</text>
</comment>
<dbReference type="InterPro" id="IPR003732">
    <property type="entry name" value="Daa-tRNA_deacyls_DTD"/>
</dbReference>
<comment type="similarity">
    <text evidence="1 3">Belongs to the DTD family.</text>
</comment>
<comment type="catalytic activity">
    <reaction evidence="3">
        <text>glycyl-tRNA(Ala) + H2O = tRNA(Ala) + glycine + H(+)</text>
        <dbReference type="Rhea" id="RHEA:53744"/>
        <dbReference type="Rhea" id="RHEA-COMP:9657"/>
        <dbReference type="Rhea" id="RHEA-COMP:13640"/>
        <dbReference type="ChEBI" id="CHEBI:15377"/>
        <dbReference type="ChEBI" id="CHEBI:15378"/>
        <dbReference type="ChEBI" id="CHEBI:57305"/>
        <dbReference type="ChEBI" id="CHEBI:78442"/>
        <dbReference type="ChEBI" id="CHEBI:78522"/>
    </reaction>
</comment>
<evidence type="ECO:0000256" key="2">
    <source>
        <dbReference type="ARBA" id="ARBA00022801"/>
    </source>
</evidence>
<evidence type="ECO:0000313" key="4">
    <source>
        <dbReference type="EMBL" id="ART62934.1"/>
    </source>
</evidence>
<dbReference type="Gene3D" id="3.50.80.10">
    <property type="entry name" value="D-tyrosyl-tRNA(Tyr) deacylase"/>
    <property type="match status" value="1"/>
</dbReference>
<protein>
    <recommendedName>
        <fullName evidence="3">D-aminoacyl-tRNA deacylase</fullName>
        <shortName evidence="3">DTD</shortName>
        <ecNumber evidence="3">3.1.1.96</ecNumber>
    </recommendedName>
    <alternativeName>
        <fullName evidence="3">Gly-tRNA(Ala) deacylase</fullName>
        <ecNumber evidence="3">3.1.1.-</ecNumber>
    </alternativeName>
</protein>
<dbReference type="PANTHER" id="PTHR10472">
    <property type="entry name" value="D-TYROSYL-TRNA TYR DEACYLASE"/>
    <property type="match status" value="1"/>
</dbReference>
<dbReference type="KEGG" id="kma:B9H00_07595"/>
<dbReference type="GO" id="GO:0019478">
    <property type="term" value="P:D-amino acid catabolic process"/>
    <property type="evidence" value="ECO:0007669"/>
    <property type="project" value="UniProtKB-UniRule"/>
</dbReference>
<dbReference type="FunFam" id="3.50.80.10:FF:000001">
    <property type="entry name" value="D-aminoacyl-tRNA deacylase"/>
    <property type="match status" value="1"/>
</dbReference>
<reference evidence="4 5" key="1">
    <citation type="submission" date="2017-05" db="EMBL/GenBank/DDBJ databases">
        <authorList>
            <person name="Song R."/>
            <person name="Chenine A.L."/>
            <person name="Ruprecht R.M."/>
        </authorList>
    </citation>
    <scope>NUCLEOTIDE SEQUENCE [LARGE SCALE GENOMIC DNA]</scope>
    <source>
        <strain evidence="4">SW32</strain>
    </source>
</reference>
<comment type="catalytic activity">
    <reaction evidence="3">
        <text>a D-aminoacyl-tRNA + H2O = a tRNA + a D-alpha-amino acid + H(+)</text>
        <dbReference type="Rhea" id="RHEA:13953"/>
        <dbReference type="Rhea" id="RHEA-COMP:10123"/>
        <dbReference type="Rhea" id="RHEA-COMP:10124"/>
        <dbReference type="ChEBI" id="CHEBI:15377"/>
        <dbReference type="ChEBI" id="CHEBI:15378"/>
        <dbReference type="ChEBI" id="CHEBI:59871"/>
        <dbReference type="ChEBI" id="CHEBI:78442"/>
        <dbReference type="ChEBI" id="CHEBI:79333"/>
        <dbReference type="EC" id="3.1.1.96"/>
    </reaction>
</comment>
<evidence type="ECO:0000256" key="1">
    <source>
        <dbReference type="ARBA" id="ARBA00009673"/>
    </source>
</evidence>
<dbReference type="AlphaFoldDB" id="A0A240UN67"/>
<keyword evidence="5" id="KW-1185">Reference proteome</keyword>
<keyword evidence="3" id="KW-0963">Cytoplasm</keyword>
<dbReference type="EMBL" id="CP021358">
    <property type="protein sequence ID" value="ART62934.1"/>
    <property type="molecule type" value="Genomic_DNA"/>
</dbReference>
<accession>A0A240UN67</accession>
<sequence>MRALIQRVSQASVHVDGERIGAIDQGLLALIGVERDDTPERAEKLLHRMLNYRIFGDDQGRMNLGLSTTRGGLLLVSQFTLVADTRKGLRPGFSSGATPEDGERLFDHLVECARKAHDTVETGRFGADMQVSLINDGPVTFMLES</sequence>
<dbReference type="GO" id="GO:0000049">
    <property type="term" value="F:tRNA binding"/>
    <property type="evidence" value="ECO:0007669"/>
    <property type="project" value="UniProtKB-UniRule"/>
</dbReference>
<dbReference type="OrthoDB" id="9801395at2"/>
<dbReference type="GO" id="GO:0005737">
    <property type="term" value="C:cytoplasm"/>
    <property type="evidence" value="ECO:0007669"/>
    <property type="project" value="UniProtKB-SubCell"/>
</dbReference>
<evidence type="ECO:0000313" key="5">
    <source>
        <dbReference type="Proteomes" id="UP000194457"/>
    </source>
</evidence>
<dbReference type="HAMAP" id="MF_00518">
    <property type="entry name" value="Deacylase_Dtd"/>
    <property type="match status" value="1"/>
</dbReference>
<comment type="subunit">
    <text evidence="3">Homodimer.</text>
</comment>
<dbReference type="PANTHER" id="PTHR10472:SF5">
    <property type="entry name" value="D-AMINOACYL-TRNA DEACYLASE 1"/>
    <property type="match status" value="1"/>
</dbReference>
<organism evidence="4 5">
    <name type="scientific">Kushneria marisflavi</name>
    <dbReference type="NCBI Taxonomy" id="157779"/>
    <lineage>
        <taxon>Bacteria</taxon>
        <taxon>Pseudomonadati</taxon>
        <taxon>Pseudomonadota</taxon>
        <taxon>Gammaproteobacteria</taxon>
        <taxon>Oceanospirillales</taxon>
        <taxon>Halomonadaceae</taxon>
        <taxon>Kushneria</taxon>
    </lineage>
</organism>
<dbReference type="InterPro" id="IPR023509">
    <property type="entry name" value="DTD-like_sf"/>
</dbReference>
<dbReference type="RefSeq" id="WP_086900151.1">
    <property type="nucleotide sequence ID" value="NZ_CP021358.1"/>
</dbReference>
<dbReference type="CDD" id="cd00563">
    <property type="entry name" value="Dtyr_deacylase"/>
    <property type="match status" value="1"/>
</dbReference>
<name>A0A240UN67_9GAMM</name>
<dbReference type="Proteomes" id="UP000194457">
    <property type="component" value="Chromosome"/>
</dbReference>
<gene>
    <name evidence="3" type="primary">dtd</name>
    <name evidence="4" type="ORF">B9H00_07595</name>
</gene>
<dbReference type="EC" id="3.1.1.-" evidence="3"/>
<comment type="domain">
    <text evidence="3">A Gly-cisPro motif from one monomer fits into the active site of the other monomer to allow specific chiral rejection of L-amino acids.</text>
</comment>